<accession>A0A0H5Q8K7</accession>
<name>A0A0H5Q8K7_9ZZZZ</name>
<evidence type="ECO:0000313" key="1">
    <source>
        <dbReference type="EMBL" id="CRY97735.1"/>
    </source>
</evidence>
<proteinExistence type="predicted"/>
<dbReference type="EMBL" id="LN854220">
    <property type="protein sequence ID" value="CRY97735.1"/>
    <property type="molecule type" value="Genomic_DNA"/>
</dbReference>
<organism evidence="1">
    <name type="scientific">uncultured prokaryote</name>
    <dbReference type="NCBI Taxonomy" id="198431"/>
    <lineage>
        <taxon>unclassified sequences</taxon>
        <taxon>environmental samples</taxon>
    </lineage>
</organism>
<reference evidence="1" key="2">
    <citation type="submission" date="2015-07" db="EMBL/GenBank/DDBJ databases">
        <title>Plasmids, circular viruses and viroids from rat gut.</title>
        <authorList>
            <person name="Jorgensen T.J."/>
            <person name="Hansen M.A."/>
            <person name="Xu Z."/>
            <person name="Tabak M.A."/>
            <person name="Sorensen S.J."/>
            <person name="Hansen L.H."/>
        </authorList>
    </citation>
    <scope>NUCLEOTIDE SEQUENCE</scope>
    <source>
        <strain evidence="1">RGFK1717</strain>
    </source>
</reference>
<protein>
    <submittedName>
        <fullName evidence="1">Uncharacterized protein</fullName>
    </submittedName>
</protein>
<dbReference type="AlphaFoldDB" id="A0A0H5Q8K7"/>
<sequence length="106" mass="11627">MTYNSRHNPFAPIHKLDRVELALNLATSAIDGSIGLQVVGRAQTKRAALWTYHESFAEDVTLEKGYGIGDALSHIGLVVVQDRPDSVERLDFALKGGLAYGERSLF</sequence>
<reference evidence="1" key="1">
    <citation type="submission" date="2015-06" db="EMBL/GenBank/DDBJ databases">
        <authorList>
            <person name="Joergensen T."/>
        </authorList>
    </citation>
    <scope>NUCLEOTIDE SEQUENCE</scope>
    <source>
        <strain evidence="1">RGFK1717</strain>
    </source>
</reference>